<name>A0A7W7LHP8_STRNE</name>
<sequence length="188" mass="20483">MTKRQQPDRVCVLPGDTSWIEGAAHLEQTFGLLGRAVEVAEDRDDADRYLLPALTYRIAENAIGGIKDSVLAPEAEGSAFHMVVVPAFELDALWKVLEVLRGARDGEAGTVELRELLELIGFNGYSSASRTLADYVADLERVLTVLTLDIPAGRDLNAAFCLDSTPGFDFNATYEQLATVWRTAGINP</sequence>
<dbReference type="AlphaFoldDB" id="A0A7W7LHP8"/>
<gene>
    <name evidence="1" type="ORF">FHS38_006482</name>
</gene>
<comment type="caution">
    <text evidence="1">The sequence shown here is derived from an EMBL/GenBank/DDBJ whole genome shotgun (WGS) entry which is preliminary data.</text>
</comment>
<dbReference type="RefSeq" id="WP_184739566.1">
    <property type="nucleotide sequence ID" value="NZ_BMRW01000017.1"/>
</dbReference>
<accession>A0A7W7LHP8</accession>
<dbReference type="Proteomes" id="UP000556436">
    <property type="component" value="Unassembled WGS sequence"/>
</dbReference>
<organism evidence="1 2">
    <name type="scientific">Streptomyces netropsis</name>
    <name type="common">Streptoverticillium netropsis</name>
    <dbReference type="NCBI Taxonomy" id="55404"/>
    <lineage>
        <taxon>Bacteria</taxon>
        <taxon>Bacillati</taxon>
        <taxon>Actinomycetota</taxon>
        <taxon>Actinomycetes</taxon>
        <taxon>Kitasatosporales</taxon>
        <taxon>Streptomycetaceae</taxon>
        <taxon>Streptomyces</taxon>
    </lineage>
</organism>
<keyword evidence="2" id="KW-1185">Reference proteome</keyword>
<dbReference type="EMBL" id="JACHJG010000019">
    <property type="protein sequence ID" value="MBB4890397.1"/>
    <property type="molecule type" value="Genomic_DNA"/>
</dbReference>
<evidence type="ECO:0000313" key="1">
    <source>
        <dbReference type="EMBL" id="MBB4890397.1"/>
    </source>
</evidence>
<proteinExistence type="predicted"/>
<protein>
    <submittedName>
        <fullName evidence="1">Uncharacterized protein</fullName>
    </submittedName>
</protein>
<reference evidence="1 2" key="1">
    <citation type="submission" date="2020-08" db="EMBL/GenBank/DDBJ databases">
        <title>Genomic Encyclopedia of Type Strains, Phase III (KMG-III): the genomes of soil and plant-associated and newly described type strains.</title>
        <authorList>
            <person name="Whitman W."/>
        </authorList>
    </citation>
    <scope>NUCLEOTIDE SEQUENCE [LARGE SCALE GENOMIC DNA]</scope>
    <source>
        <strain evidence="1 2">CECT 3265</strain>
    </source>
</reference>
<evidence type="ECO:0000313" key="2">
    <source>
        <dbReference type="Proteomes" id="UP000556436"/>
    </source>
</evidence>